<dbReference type="PATRIC" id="fig|76859.3.peg.304"/>
<dbReference type="Gene3D" id="3.40.50.150">
    <property type="entry name" value="Vaccinia Virus protein VP39"/>
    <property type="match status" value="1"/>
</dbReference>
<dbReference type="InterPro" id="IPR029063">
    <property type="entry name" value="SAM-dependent_MTases_sf"/>
</dbReference>
<dbReference type="RefSeq" id="WP_060675648.1">
    <property type="nucleotide sequence ID" value="NZ_CP012713.1"/>
</dbReference>
<dbReference type="GO" id="GO:0008168">
    <property type="term" value="F:methyltransferase activity"/>
    <property type="evidence" value="ECO:0007669"/>
    <property type="project" value="UniProtKB-KW"/>
</dbReference>
<dbReference type="EMBL" id="CP012713">
    <property type="protein sequence ID" value="ALF16946.1"/>
    <property type="molecule type" value="Genomic_DNA"/>
</dbReference>
<dbReference type="SUPFAM" id="SSF53335">
    <property type="entry name" value="S-adenosyl-L-methionine-dependent methyltransferases"/>
    <property type="match status" value="1"/>
</dbReference>
<evidence type="ECO:0000313" key="1">
    <source>
        <dbReference type="EMBL" id="ALF16946.1"/>
    </source>
</evidence>
<dbReference type="AlphaFoldDB" id="A0A0M4RW62"/>
<dbReference type="Proteomes" id="UP000063147">
    <property type="component" value="Chromosome"/>
</dbReference>
<sequence length="156" mass="18478">MKKILDVCCGSKMFWFQKNRDDTVYMDNRELEDVLCDGRKLIIKPDLVADFRNIPFPDNSFKLVVFDPPHLIKVGEKSWLAKKYGHLGNNWKDDIKQGFKECFRVLEVNGILVFKWNEEQIKLSEILKLTDVKPLFGNKRAKTHWLIFMKEEQIND</sequence>
<name>A0A0M4RW62_9FUSO</name>
<dbReference type="EMBL" id="CP012713">
    <property type="protein sequence ID" value="ALF17432.1"/>
    <property type="molecule type" value="Genomic_DNA"/>
</dbReference>
<keyword evidence="1" id="KW-0489">Methyltransferase</keyword>
<evidence type="ECO:0000313" key="2">
    <source>
        <dbReference type="EMBL" id="ALF17432.1"/>
    </source>
</evidence>
<evidence type="ECO:0000313" key="3">
    <source>
        <dbReference type="Proteomes" id="UP000063147"/>
    </source>
</evidence>
<dbReference type="OrthoDB" id="8781114at2"/>
<reference evidence="1 3" key="1">
    <citation type="submission" date="2015-09" db="EMBL/GenBank/DDBJ databases">
        <authorList>
            <person name="Jackson K.R."/>
            <person name="Lunt B.L."/>
            <person name="Fisher J.N.B."/>
            <person name="Gardner A.V."/>
            <person name="Bailey M.E."/>
            <person name="Deus L.M."/>
            <person name="Earl A.S."/>
            <person name="Gibby P.D."/>
            <person name="Hartmann K.A."/>
            <person name="Liu J.E."/>
            <person name="Manci A.M."/>
            <person name="Nielsen D.A."/>
            <person name="Solomon M.B."/>
            <person name="Breakwell D.P."/>
            <person name="Burnett S.H."/>
            <person name="Grose J.H."/>
        </authorList>
    </citation>
    <scope>NUCLEOTIDE SEQUENCE [LARGE SCALE GENOMIC DNA]</scope>
    <source>
        <strain evidence="1 3">KCOM 1279</strain>
    </source>
</reference>
<organism evidence="1">
    <name type="scientific">Fusobacterium animalis</name>
    <dbReference type="NCBI Taxonomy" id="76859"/>
    <lineage>
        <taxon>Bacteria</taxon>
        <taxon>Fusobacteriati</taxon>
        <taxon>Fusobacteriota</taxon>
        <taxon>Fusobacteriia</taxon>
        <taxon>Fusobacteriales</taxon>
        <taxon>Fusobacteriaceae</taxon>
        <taxon>Fusobacterium</taxon>
    </lineage>
</organism>
<gene>
    <name evidence="1" type="ORF">RN98_01540</name>
    <name evidence="2" type="ORF">RN98_04350</name>
</gene>
<keyword evidence="1" id="KW-0808">Transferase</keyword>
<accession>A0A0M4RW62</accession>
<protein>
    <submittedName>
        <fullName evidence="1">Methyltransferase</fullName>
    </submittedName>
</protein>
<proteinExistence type="predicted"/>
<dbReference type="GO" id="GO:0032259">
    <property type="term" value="P:methylation"/>
    <property type="evidence" value="ECO:0007669"/>
    <property type="project" value="UniProtKB-KW"/>
</dbReference>